<dbReference type="OrthoDB" id="286404at2"/>
<evidence type="ECO:0000256" key="2">
    <source>
        <dbReference type="ARBA" id="ARBA00023002"/>
    </source>
</evidence>
<organism evidence="3 4">
    <name type="scientific">Alteribacillus iranensis</name>
    <dbReference type="NCBI Taxonomy" id="930128"/>
    <lineage>
        <taxon>Bacteria</taxon>
        <taxon>Bacillati</taxon>
        <taxon>Bacillota</taxon>
        <taxon>Bacilli</taxon>
        <taxon>Bacillales</taxon>
        <taxon>Bacillaceae</taxon>
        <taxon>Alteribacillus</taxon>
    </lineage>
</organism>
<keyword evidence="4" id="KW-1185">Reference proteome</keyword>
<accession>A0A1I2F4H4</accession>
<dbReference type="Gene3D" id="3.40.50.720">
    <property type="entry name" value="NAD(P)-binding Rossmann-like Domain"/>
    <property type="match status" value="1"/>
</dbReference>
<dbReference type="FunFam" id="3.40.50.720:FF:000084">
    <property type="entry name" value="Short-chain dehydrogenase reductase"/>
    <property type="match status" value="1"/>
</dbReference>
<name>A0A1I2F4H4_9BACI</name>
<dbReference type="STRING" id="930128.SAMN05192532_10868"/>
<sequence length="247" mass="26397">MGKLDGKVAIVTGAAQGMGAMHVRKFVEEGAKVAITDLNLEGAQKLADELGENAIALKLDVANEDNWLEVVEKTEEAFGPINVLINNAGIGIFKTLEELTVQDFELTFKVDELGVFLGMQKVLPSMKKAGVGSIVNISSVDGLVSAPTAIAYSASKHAVTGMTKGAATELGQYNIRVNSVHPGIIKTPMADQPDVEEYLKQLEQDIPLRRRAEVEEVSNLVIYLASDDSSYSTGSQFVVDGGMISDL</sequence>
<dbReference type="PRINTS" id="PR00081">
    <property type="entry name" value="GDHRDH"/>
</dbReference>
<dbReference type="GO" id="GO:0016616">
    <property type="term" value="F:oxidoreductase activity, acting on the CH-OH group of donors, NAD or NADP as acceptor"/>
    <property type="evidence" value="ECO:0007669"/>
    <property type="project" value="TreeGrafter"/>
</dbReference>
<proteinExistence type="inferred from homology"/>
<dbReference type="InterPro" id="IPR020904">
    <property type="entry name" value="Sc_DH/Rdtase_CS"/>
</dbReference>
<dbReference type="PANTHER" id="PTHR42760:SF133">
    <property type="entry name" value="3-OXOACYL-[ACYL-CARRIER-PROTEIN] REDUCTASE"/>
    <property type="match status" value="1"/>
</dbReference>
<dbReference type="Proteomes" id="UP000199516">
    <property type="component" value="Unassembled WGS sequence"/>
</dbReference>
<dbReference type="GO" id="GO:0008206">
    <property type="term" value="P:bile acid metabolic process"/>
    <property type="evidence" value="ECO:0007669"/>
    <property type="project" value="UniProtKB-ARBA"/>
</dbReference>
<dbReference type="InterPro" id="IPR036291">
    <property type="entry name" value="NAD(P)-bd_dom_sf"/>
</dbReference>
<dbReference type="EMBL" id="FONT01000008">
    <property type="protein sequence ID" value="SFE99441.1"/>
    <property type="molecule type" value="Genomic_DNA"/>
</dbReference>
<evidence type="ECO:0000313" key="3">
    <source>
        <dbReference type="EMBL" id="SFE99441.1"/>
    </source>
</evidence>
<dbReference type="PANTHER" id="PTHR42760">
    <property type="entry name" value="SHORT-CHAIN DEHYDROGENASES/REDUCTASES FAMILY MEMBER"/>
    <property type="match status" value="1"/>
</dbReference>
<gene>
    <name evidence="3" type="ORF">SAMN05192532_10868</name>
</gene>
<dbReference type="Pfam" id="PF13561">
    <property type="entry name" value="adh_short_C2"/>
    <property type="match status" value="1"/>
</dbReference>
<keyword evidence="2" id="KW-0560">Oxidoreductase</keyword>
<protein>
    <submittedName>
        <fullName evidence="3">3alpha(Or 20beta)-hydroxysteroid dehydrogenase</fullName>
    </submittedName>
</protein>
<evidence type="ECO:0000313" key="4">
    <source>
        <dbReference type="Proteomes" id="UP000199516"/>
    </source>
</evidence>
<evidence type="ECO:0000256" key="1">
    <source>
        <dbReference type="ARBA" id="ARBA00006484"/>
    </source>
</evidence>
<dbReference type="AlphaFoldDB" id="A0A1I2F4H4"/>
<dbReference type="RefSeq" id="WP_091663537.1">
    <property type="nucleotide sequence ID" value="NZ_FONT01000008.1"/>
</dbReference>
<dbReference type="InterPro" id="IPR002347">
    <property type="entry name" value="SDR_fam"/>
</dbReference>
<reference evidence="3 4" key="1">
    <citation type="submission" date="2016-10" db="EMBL/GenBank/DDBJ databases">
        <authorList>
            <person name="de Groot N.N."/>
        </authorList>
    </citation>
    <scope>NUCLEOTIDE SEQUENCE [LARGE SCALE GENOMIC DNA]</scope>
    <source>
        <strain evidence="3 4">DSM 23995</strain>
    </source>
</reference>
<dbReference type="PRINTS" id="PR00080">
    <property type="entry name" value="SDRFAMILY"/>
</dbReference>
<dbReference type="SUPFAM" id="SSF51735">
    <property type="entry name" value="NAD(P)-binding Rossmann-fold domains"/>
    <property type="match status" value="1"/>
</dbReference>
<comment type="similarity">
    <text evidence="1">Belongs to the short-chain dehydrogenases/reductases (SDR) family.</text>
</comment>
<dbReference type="NCBIfam" id="NF005559">
    <property type="entry name" value="PRK07231.1"/>
    <property type="match status" value="1"/>
</dbReference>
<dbReference type="PROSITE" id="PS00061">
    <property type="entry name" value="ADH_SHORT"/>
    <property type="match status" value="1"/>
</dbReference>